<keyword evidence="2" id="KW-1133">Transmembrane helix</keyword>
<dbReference type="EMBL" id="FCOX02000161">
    <property type="protein sequence ID" value="SAL07056.1"/>
    <property type="molecule type" value="Genomic_DNA"/>
</dbReference>
<name>A0A158EKZ9_9BURK</name>
<feature type="transmembrane region" description="Helical" evidence="2">
    <location>
        <begin position="370"/>
        <end position="392"/>
    </location>
</feature>
<evidence type="ECO:0000256" key="2">
    <source>
        <dbReference type="SAM" id="Phobius"/>
    </source>
</evidence>
<proteinExistence type="predicted"/>
<protein>
    <submittedName>
        <fullName evidence="3">Uncharacterized protein</fullName>
    </submittedName>
</protein>
<gene>
    <name evidence="3" type="ORF">AWB78_08393</name>
</gene>
<keyword evidence="4" id="KW-1185">Reference proteome</keyword>
<evidence type="ECO:0000256" key="1">
    <source>
        <dbReference type="SAM" id="MobiDB-lite"/>
    </source>
</evidence>
<dbReference type="AlphaFoldDB" id="A0A158EKZ9"/>
<comment type="caution">
    <text evidence="3">The sequence shown here is derived from an EMBL/GenBank/DDBJ whole genome shotgun (WGS) entry which is preliminary data.</text>
</comment>
<feature type="transmembrane region" description="Helical" evidence="2">
    <location>
        <begin position="398"/>
        <end position="419"/>
    </location>
</feature>
<accession>A0A158EKZ9</accession>
<evidence type="ECO:0000313" key="3">
    <source>
        <dbReference type="EMBL" id="SAL07056.1"/>
    </source>
</evidence>
<dbReference type="Proteomes" id="UP000071859">
    <property type="component" value="Unassembled WGS sequence"/>
</dbReference>
<organism evidence="3 4">
    <name type="scientific">Caballeronia calidae</name>
    <dbReference type="NCBI Taxonomy" id="1777139"/>
    <lineage>
        <taxon>Bacteria</taxon>
        <taxon>Pseudomonadati</taxon>
        <taxon>Pseudomonadota</taxon>
        <taxon>Betaproteobacteria</taxon>
        <taxon>Burkholderiales</taxon>
        <taxon>Burkholderiaceae</taxon>
        <taxon>Caballeronia</taxon>
    </lineage>
</organism>
<dbReference type="RefSeq" id="WP_157697851.1">
    <property type="nucleotide sequence ID" value="NZ_FCOX02000161.1"/>
</dbReference>
<sequence>MQVTKTIPQPGLYESSPLSESRSKPPGAIAPKRSFCREVLNDLLDTPPLRQRSQSTRLISEPQGLEIISDVRQNINPLTDSLDEQAFKEQLELNLYDYEDAPAMQARGPISTSALYTAWAGLIDTTGSLRESVSSSLDPTGFMNWIFIIFRSIDSKVAHTGLLDLHQRLRQATVAWTNYLRAGANIGLLQKLKANALSETVKERLSRTLDEQLIAQDKYRRSIPSLFLLDTNVLQKQFGWVRDVVGNTFNSANTVISTANTLDILTTTGGAGKLEGAAAGLNFAVSHIAGALTMLSAVCHLGQGILELRDKKLRAAQLEDWKIRDADALLSVGKGNDTINAIADLREAVRNFEVHALDYLHMAGGVRTGYGAVSGALGISLVVLASLGSAFAVPTAGVSLAMTILAGFYVLSVGVRVALQDKHNRDFLKQRAAFQHAWQLLLVQKPDDQQTGQLPRLLASMAQQAVLPEQIVDELWTHRHNNDEPLRNYLLAIGVPAWLPESVINATSKEEAKQFIPQLAHALVAEYRPPTDEPAMVHLARALASQVAEIRVSAGFRLFF</sequence>
<keyword evidence="2" id="KW-0472">Membrane</keyword>
<keyword evidence="2" id="KW-0812">Transmembrane</keyword>
<reference evidence="3" key="1">
    <citation type="submission" date="2016-01" db="EMBL/GenBank/DDBJ databases">
        <authorList>
            <person name="Peeters C."/>
        </authorList>
    </citation>
    <scope>NUCLEOTIDE SEQUENCE</scope>
    <source>
        <strain evidence="3">LMG 29321</strain>
    </source>
</reference>
<feature type="region of interest" description="Disordered" evidence="1">
    <location>
        <begin position="1"/>
        <end position="31"/>
    </location>
</feature>
<evidence type="ECO:0000313" key="4">
    <source>
        <dbReference type="Proteomes" id="UP000071859"/>
    </source>
</evidence>